<feature type="region of interest" description="Disordered" evidence="1">
    <location>
        <begin position="287"/>
        <end position="355"/>
    </location>
</feature>
<dbReference type="InterPro" id="IPR025565">
    <property type="entry name" value="DUF4328"/>
</dbReference>
<accession>A0A1G8HUH3</accession>
<dbReference type="EMBL" id="FNDN01000005">
    <property type="protein sequence ID" value="SDI10345.1"/>
    <property type="molecule type" value="Genomic_DNA"/>
</dbReference>
<evidence type="ECO:0000313" key="3">
    <source>
        <dbReference type="EMBL" id="SDI10345.1"/>
    </source>
</evidence>
<gene>
    <name evidence="3" type="ORF">SAMN05444695_10572</name>
</gene>
<sequence>MINIQVCARCATRWQNQGRPMQWCPKCHGVLLAPFRADRPQGRSFRWIARPPSLRAKPRGTGSRGPSPTPRYTEIPRWGLQDHVAAAPARRDWAAAAAENAAVFALWTAGAYLLAAVAELARYGILVRNRTRLVDPMLLAASDAAVIVAGAAGVLLAVATGVCCVCWLLRARRRTFAAEGVRDPRSTGAVVLGCAVPGLNLVMPAVYLLEIVRRDPRALLLVRVWWATWVLGGLLLVVNWVWRFRTSLQAMADGVLLAAFTALVAAATATVTAAMIHRIERRTWRGSEARPTRWVQAPPGVREAVTETSGEDTASSGEDTASSGEDTAAGGEDTAAGGEDTAAGGDARSRDGAAA</sequence>
<feature type="compositionally biased region" description="Low complexity" evidence="1">
    <location>
        <begin position="324"/>
        <end position="346"/>
    </location>
</feature>
<dbReference type="Pfam" id="PF14219">
    <property type="entry name" value="DUF4328"/>
    <property type="match status" value="1"/>
</dbReference>
<dbReference type="OrthoDB" id="4774087at2"/>
<dbReference type="AlphaFoldDB" id="A0A1G8HUH3"/>
<evidence type="ECO:0000256" key="1">
    <source>
        <dbReference type="SAM" id="MobiDB-lite"/>
    </source>
</evidence>
<keyword evidence="2" id="KW-0472">Membrane</keyword>
<keyword evidence="2" id="KW-1133">Transmembrane helix</keyword>
<reference evidence="3 4" key="1">
    <citation type="submission" date="2016-10" db="EMBL/GenBank/DDBJ databases">
        <authorList>
            <person name="de Groot N.N."/>
        </authorList>
    </citation>
    <scope>NUCLEOTIDE SEQUENCE [LARGE SCALE GENOMIC DNA]</scope>
    <source>
        <strain evidence="3 4">DSM 44892</strain>
    </source>
</reference>
<dbReference type="RefSeq" id="WP_072737478.1">
    <property type="nucleotide sequence ID" value="NZ_CP048813.1"/>
</dbReference>
<dbReference type="Proteomes" id="UP000183263">
    <property type="component" value="Unassembled WGS sequence"/>
</dbReference>
<evidence type="ECO:0000313" key="4">
    <source>
        <dbReference type="Proteomes" id="UP000183263"/>
    </source>
</evidence>
<name>A0A1G8HUH3_9NOCA</name>
<proteinExistence type="predicted"/>
<protein>
    <submittedName>
        <fullName evidence="3">Uncharacterized protein</fullName>
    </submittedName>
</protein>
<keyword evidence="2" id="KW-0812">Transmembrane</keyword>
<feature type="region of interest" description="Disordered" evidence="1">
    <location>
        <begin position="53"/>
        <end position="72"/>
    </location>
</feature>
<feature type="transmembrane region" description="Helical" evidence="2">
    <location>
        <begin position="144"/>
        <end position="170"/>
    </location>
</feature>
<feature type="transmembrane region" description="Helical" evidence="2">
    <location>
        <begin position="221"/>
        <end position="242"/>
    </location>
</feature>
<feature type="transmembrane region" description="Helical" evidence="2">
    <location>
        <begin position="254"/>
        <end position="276"/>
    </location>
</feature>
<organism evidence="3 4">
    <name type="scientific">Rhodococcus triatomae</name>
    <dbReference type="NCBI Taxonomy" id="300028"/>
    <lineage>
        <taxon>Bacteria</taxon>
        <taxon>Bacillati</taxon>
        <taxon>Actinomycetota</taxon>
        <taxon>Actinomycetes</taxon>
        <taxon>Mycobacteriales</taxon>
        <taxon>Nocardiaceae</taxon>
        <taxon>Rhodococcus</taxon>
    </lineage>
</organism>
<feature type="compositionally biased region" description="Polar residues" evidence="1">
    <location>
        <begin position="306"/>
        <end position="323"/>
    </location>
</feature>
<evidence type="ECO:0000256" key="2">
    <source>
        <dbReference type="SAM" id="Phobius"/>
    </source>
</evidence>
<feature type="transmembrane region" description="Helical" evidence="2">
    <location>
        <begin position="101"/>
        <end position="123"/>
    </location>
</feature>
<keyword evidence="4" id="KW-1185">Reference proteome</keyword>
<feature type="transmembrane region" description="Helical" evidence="2">
    <location>
        <begin position="190"/>
        <end position="209"/>
    </location>
</feature>